<accession>A0A7M4BKT7</accession>
<proteinExistence type="predicted"/>
<organism evidence="1">
    <name type="scientific">Borrelia garinii subsp. bavariensis (strain ATCC BAA-2496 / DSM 23469 / PBi)</name>
    <name type="common">Borreliella bavariensis</name>
    <dbReference type="NCBI Taxonomy" id="290434"/>
    <lineage>
        <taxon>Bacteria</taxon>
        <taxon>Pseudomonadati</taxon>
        <taxon>Spirochaetota</taxon>
        <taxon>Spirochaetia</taxon>
        <taxon>Spirochaetales</taxon>
        <taxon>Borreliaceae</taxon>
        <taxon>Borreliella</taxon>
    </lineage>
</organism>
<reference evidence="1" key="1">
    <citation type="journal article" date="2004" name="Nucleic Acids Res.">
        <title>Comparative analysis of the Borrelia garinii genome.</title>
        <authorList>
            <person name="Glockner G."/>
            <person name="Lehmann R."/>
            <person name="Romualdi A."/>
            <person name="Pradella S."/>
            <person name="Schulte-Spechtel U."/>
            <person name="Schilhabel M."/>
            <person name="Wilske B."/>
            <person name="Suhnel J."/>
            <person name="Platzer M."/>
        </authorList>
    </citation>
    <scope>NUCLEOTIDE SEQUENCE [LARGE SCALE GENOMIC DNA]</scope>
    <source>
        <strain>ATCC BAA-2496 / DSM 23469 / PBi</strain>
        <strain evidence="1">PBi</strain>
        <plasmid>6</plasmid>
    </source>
</reference>
<dbReference type="EMBL" id="AY722920">
    <property type="protein sequence ID" value="AAU85949.1"/>
    <property type="molecule type" value="Genomic_DNA"/>
</dbReference>
<dbReference type="InterPro" id="IPR008421">
    <property type="entry name" value="Borrelia_lipoprotein_PFam54/60"/>
</dbReference>
<dbReference type="Pfam" id="PF05714">
    <property type="entry name" value="PFam54_60"/>
    <property type="match status" value="1"/>
</dbReference>
<evidence type="ECO:0000313" key="1">
    <source>
        <dbReference type="EMBL" id="AAU85949.1"/>
    </source>
</evidence>
<dbReference type="Gene3D" id="1.10.3160.10">
    <property type="entry name" value="Bbcrasp-1"/>
    <property type="match status" value="1"/>
</dbReference>
<sequence>MAWSTSPNEDIADNTERSKRYRKYIYCTLNAIDTNKLKELSEIILLSGQTDNLLKIFKELGSAIDDVIASLYSKKDTLNELEILDLKNLKNLFEKLLSTKTVVSEILNQLLLDYKDDKDFIKTNNTKLKSHVYALLKQIIKKSEETEKLKSNIISI</sequence>
<geneLocation type="plasmid" evidence="2">
    <name>6</name>
</geneLocation>
<reference evidence="1" key="2">
    <citation type="submission" date="2004-09" db="EMBL/GenBank/DDBJ databases">
        <authorList>
            <person name="Gloeckner G."/>
            <person name="Schilhabel M."/>
            <person name="Lehmann R."/>
            <person name="Platzer M."/>
        </authorList>
    </citation>
    <scope>NUCLEOTIDE SEQUENCE</scope>
    <source>
        <strain evidence="1">PBi</strain>
    </source>
</reference>
<name>A0A7M4BKT7_BORGP</name>
<dbReference type="AlphaFoldDB" id="A0A7M4BKT7"/>
<protein>
    <submittedName>
        <fullName evidence="1">Uncharacterized protein</fullName>
    </submittedName>
</protein>
<gene>
    <name evidence="1" type="ordered locus">BGP099</name>
</gene>
<evidence type="ECO:0000313" key="2">
    <source>
        <dbReference type="Proteomes" id="UP000002276"/>
    </source>
</evidence>